<dbReference type="EMBL" id="QNRT01000003">
    <property type="protein sequence ID" value="RBP49681.1"/>
    <property type="molecule type" value="Genomic_DNA"/>
</dbReference>
<dbReference type="RefSeq" id="WP_113954687.1">
    <property type="nucleotide sequence ID" value="NZ_QNRT01000003.1"/>
</dbReference>
<organism evidence="2 3">
    <name type="scientific">Arenicella xantha</name>
    <dbReference type="NCBI Taxonomy" id="644221"/>
    <lineage>
        <taxon>Bacteria</taxon>
        <taxon>Pseudomonadati</taxon>
        <taxon>Pseudomonadota</taxon>
        <taxon>Gammaproteobacteria</taxon>
        <taxon>Arenicellales</taxon>
        <taxon>Arenicellaceae</taxon>
        <taxon>Arenicella</taxon>
    </lineage>
</organism>
<dbReference type="PANTHER" id="PTHR43798:SF33">
    <property type="entry name" value="HYDROLASE, PUTATIVE (AFU_ORTHOLOGUE AFUA_2G14860)-RELATED"/>
    <property type="match status" value="1"/>
</dbReference>
<proteinExistence type="predicted"/>
<dbReference type="Proteomes" id="UP000253083">
    <property type="component" value="Unassembled WGS sequence"/>
</dbReference>
<dbReference type="InParanoid" id="A0A395JKF1"/>
<dbReference type="InterPro" id="IPR050266">
    <property type="entry name" value="AB_hydrolase_sf"/>
</dbReference>
<evidence type="ECO:0000259" key="1">
    <source>
        <dbReference type="Pfam" id="PF00561"/>
    </source>
</evidence>
<reference evidence="2 3" key="1">
    <citation type="submission" date="2018-06" db="EMBL/GenBank/DDBJ databases">
        <title>Genomic Encyclopedia of Type Strains, Phase IV (KMG-IV): sequencing the most valuable type-strain genomes for metagenomic binning, comparative biology and taxonomic classification.</title>
        <authorList>
            <person name="Goeker M."/>
        </authorList>
    </citation>
    <scope>NUCLEOTIDE SEQUENCE [LARGE SCALE GENOMIC DNA]</scope>
    <source>
        <strain evidence="2 3">DSM 24032</strain>
    </source>
</reference>
<dbReference type="GO" id="GO:0016020">
    <property type="term" value="C:membrane"/>
    <property type="evidence" value="ECO:0007669"/>
    <property type="project" value="TreeGrafter"/>
</dbReference>
<evidence type="ECO:0000313" key="2">
    <source>
        <dbReference type="EMBL" id="RBP49681.1"/>
    </source>
</evidence>
<feature type="domain" description="AB hydrolase-1" evidence="1">
    <location>
        <begin position="68"/>
        <end position="291"/>
    </location>
</feature>
<dbReference type="InterPro" id="IPR000073">
    <property type="entry name" value="AB_hydrolase_1"/>
</dbReference>
<dbReference type="SUPFAM" id="SSF53474">
    <property type="entry name" value="alpha/beta-Hydrolases"/>
    <property type="match status" value="1"/>
</dbReference>
<dbReference type="FunCoup" id="A0A395JKF1">
    <property type="interactions" value="472"/>
</dbReference>
<dbReference type="PRINTS" id="PR00111">
    <property type="entry name" value="ABHYDROLASE"/>
</dbReference>
<accession>A0A395JKF1</accession>
<dbReference type="InterPro" id="IPR029058">
    <property type="entry name" value="AB_hydrolase_fold"/>
</dbReference>
<name>A0A395JKF1_9GAMM</name>
<comment type="caution">
    <text evidence="2">The sequence shown here is derived from an EMBL/GenBank/DDBJ whole genome shotgun (WGS) entry which is preliminary data.</text>
</comment>
<dbReference type="PANTHER" id="PTHR43798">
    <property type="entry name" value="MONOACYLGLYCEROL LIPASE"/>
    <property type="match status" value="1"/>
</dbReference>
<evidence type="ECO:0000313" key="3">
    <source>
        <dbReference type="Proteomes" id="UP000253083"/>
    </source>
</evidence>
<protein>
    <submittedName>
        <fullName evidence="2">Triacylglycerol lipase</fullName>
    </submittedName>
</protein>
<sequence length="307" mass="33107">MKGLLKALASLAILIGLAGASIYFVYPGIMLQGLQAAAANAAGLTHRSVDINGYLAHYYEGGQNNSQTLVLLHGLGDDKNTFVTAAQSLSSRYRIILPDLQAHGANAALLGRDHSIQGQVDFVDSLLRTVNANRFVIGGNSMGGHIAAAYAMEHPHRVDGLVLLNASGFQLAEESAYRRYPESVSVTFFEELFAQLFVTQPQYPRPVLQHLANELNAKIPVMNDLVEQAQQGKHSRLNDKLPLVTAASLILWGQGDSLLPVAYAEALNSALPNSTLVVFPNVGHLPQFEAPLEVGQQLQSFLDGIYP</sequence>
<keyword evidence="3" id="KW-1185">Reference proteome</keyword>
<dbReference type="Gene3D" id="3.40.50.1820">
    <property type="entry name" value="alpha/beta hydrolase"/>
    <property type="match status" value="1"/>
</dbReference>
<gene>
    <name evidence="2" type="ORF">DFR28_103106</name>
</gene>
<dbReference type="OrthoDB" id="2086224at2"/>
<dbReference type="Pfam" id="PF00561">
    <property type="entry name" value="Abhydrolase_1"/>
    <property type="match status" value="1"/>
</dbReference>
<dbReference type="AlphaFoldDB" id="A0A395JKF1"/>